<keyword evidence="2" id="KW-1185">Reference proteome</keyword>
<sequence length="126" mass="14606">MASHDIWGSTIVCPAYCFSRDDYRLFRCDRMLSVVYETEPAVLKPLDLRHVHLGNWESFVKMKQELIRLEVELSIEGVQRCETELGRRIKLHIRKDGTGWLDHFTVKSDIPFLAKIFIGLGTEAIV</sequence>
<proteinExistence type="predicted"/>
<dbReference type="KEGG" id="ppsc:EHS13_21535"/>
<protein>
    <submittedName>
        <fullName evidence="1">WYL domain-containing protein</fullName>
    </submittedName>
</protein>
<accession>A0A6B8RP53</accession>
<dbReference type="Proteomes" id="UP000426246">
    <property type="component" value="Chromosome"/>
</dbReference>
<reference evidence="2" key="1">
    <citation type="submission" date="2018-11" db="EMBL/GenBank/DDBJ databases">
        <title>Complete genome sequence of Paenibacillus sp. ML311-T8.</title>
        <authorList>
            <person name="Nam Y.-D."/>
            <person name="Kang J."/>
            <person name="Chung W.-H."/>
            <person name="Park Y.S."/>
        </authorList>
    </citation>
    <scope>NUCLEOTIDE SEQUENCE [LARGE SCALE GENOMIC DNA]</scope>
    <source>
        <strain evidence="2">ML311-T8</strain>
    </source>
</reference>
<evidence type="ECO:0000313" key="1">
    <source>
        <dbReference type="EMBL" id="QGQ97283.1"/>
    </source>
</evidence>
<evidence type="ECO:0000313" key="2">
    <source>
        <dbReference type="Proteomes" id="UP000426246"/>
    </source>
</evidence>
<organism evidence="1 2">
    <name type="scientific">Paenibacillus psychroresistens</name>
    <dbReference type="NCBI Taxonomy" id="1778678"/>
    <lineage>
        <taxon>Bacteria</taxon>
        <taxon>Bacillati</taxon>
        <taxon>Bacillota</taxon>
        <taxon>Bacilli</taxon>
        <taxon>Bacillales</taxon>
        <taxon>Paenibacillaceae</taxon>
        <taxon>Paenibacillus</taxon>
    </lineage>
</organism>
<name>A0A6B8RP53_9BACL</name>
<dbReference type="OrthoDB" id="9815009at2"/>
<dbReference type="EMBL" id="CP034235">
    <property type="protein sequence ID" value="QGQ97283.1"/>
    <property type="molecule type" value="Genomic_DNA"/>
</dbReference>
<dbReference type="AlphaFoldDB" id="A0A6B8RP53"/>
<gene>
    <name evidence="1" type="ORF">EHS13_21535</name>
</gene>